<sequence>MGDRPTLQDVARAARVSTATVSRVLNTPGQVRVETRARVEAAIARLGYLPHFGGRALALNRTNTVGVVIPTMANAIFARGLQALQETLAEAEINLLIATSGYDVAREAEQIRTLLSRSVDGIVLIGEARPRESYDLLNSHGTPFVILWTWRADSPYICVGFDNRAAARAMAEHVISAGHRRIAMISGLTESNDRAQLRLEGVRDALHLHGLALDGAHLAETPYGLDQGAEAAAHLLMLPQRPTAILCGNDVLAAGAIEGARRAGFVVPADVSIVGFDDVELARVAQPPLTTVHVPHRRMGHEGARVLLEMISDQGPGHSVELETEIVDRASLGRLPQPQSA</sequence>
<accession>A0A397PE67</accession>
<evidence type="ECO:0000313" key="6">
    <source>
        <dbReference type="Proteomes" id="UP000266273"/>
    </source>
</evidence>
<comment type="caution">
    <text evidence="5">The sequence shown here is derived from an EMBL/GenBank/DDBJ whole genome shotgun (WGS) entry which is preliminary data.</text>
</comment>
<dbReference type="SUPFAM" id="SSF47413">
    <property type="entry name" value="lambda repressor-like DNA-binding domains"/>
    <property type="match status" value="1"/>
</dbReference>
<dbReference type="Pfam" id="PF13377">
    <property type="entry name" value="Peripla_BP_3"/>
    <property type="match status" value="1"/>
</dbReference>
<dbReference type="Proteomes" id="UP000266273">
    <property type="component" value="Unassembled WGS sequence"/>
</dbReference>
<evidence type="ECO:0000256" key="2">
    <source>
        <dbReference type="ARBA" id="ARBA00023125"/>
    </source>
</evidence>
<dbReference type="Gene3D" id="3.40.50.2300">
    <property type="match status" value="2"/>
</dbReference>
<dbReference type="PROSITE" id="PS50932">
    <property type="entry name" value="HTH_LACI_2"/>
    <property type="match status" value="1"/>
</dbReference>
<dbReference type="CDD" id="cd01392">
    <property type="entry name" value="HTH_LacI"/>
    <property type="match status" value="1"/>
</dbReference>
<dbReference type="RefSeq" id="WP_119062435.1">
    <property type="nucleotide sequence ID" value="NZ_QXDF01000004.1"/>
</dbReference>
<dbReference type="InterPro" id="IPR046335">
    <property type="entry name" value="LacI/GalR-like_sensor"/>
</dbReference>
<dbReference type="PROSITE" id="PS00356">
    <property type="entry name" value="HTH_LACI_1"/>
    <property type="match status" value="1"/>
</dbReference>
<dbReference type="InterPro" id="IPR000843">
    <property type="entry name" value="HTH_LacI"/>
</dbReference>
<keyword evidence="6" id="KW-1185">Reference proteome</keyword>
<dbReference type="PANTHER" id="PTHR30146:SF138">
    <property type="entry name" value="TRANSCRIPTIONAL REGULATORY PROTEIN"/>
    <property type="match status" value="1"/>
</dbReference>
<keyword evidence="1" id="KW-0805">Transcription regulation</keyword>
<evidence type="ECO:0000256" key="1">
    <source>
        <dbReference type="ARBA" id="ARBA00023015"/>
    </source>
</evidence>
<keyword evidence="3" id="KW-0804">Transcription</keyword>
<gene>
    <name evidence="5" type="ORF">BXY53_2640</name>
</gene>
<name>A0A397PE67_9HYPH</name>
<dbReference type="Pfam" id="PF00356">
    <property type="entry name" value="LacI"/>
    <property type="match status" value="1"/>
</dbReference>
<protein>
    <submittedName>
        <fullName evidence="5">LacI family transcriptional regulator</fullName>
    </submittedName>
</protein>
<dbReference type="GO" id="GO:0000976">
    <property type="term" value="F:transcription cis-regulatory region binding"/>
    <property type="evidence" value="ECO:0007669"/>
    <property type="project" value="TreeGrafter"/>
</dbReference>
<dbReference type="InterPro" id="IPR028082">
    <property type="entry name" value="Peripla_BP_I"/>
</dbReference>
<dbReference type="OrthoDB" id="5171752at2"/>
<dbReference type="InterPro" id="IPR010982">
    <property type="entry name" value="Lambda_DNA-bd_dom_sf"/>
</dbReference>
<feature type="domain" description="HTH lacI-type" evidence="4">
    <location>
        <begin position="5"/>
        <end position="59"/>
    </location>
</feature>
<organism evidence="5 6">
    <name type="scientific">Dichotomicrobium thermohalophilum</name>
    <dbReference type="NCBI Taxonomy" id="933063"/>
    <lineage>
        <taxon>Bacteria</taxon>
        <taxon>Pseudomonadati</taxon>
        <taxon>Pseudomonadota</taxon>
        <taxon>Alphaproteobacteria</taxon>
        <taxon>Hyphomicrobiales</taxon>
        <taxon>Hyphomicrobiaceae</taxon>
        <taxon>Dichotomicrobium</taxon>
    </lineage>
</organism>
<dbReference type="GO" id="GO:0003700">
    <property type="term" value="F:DNA-binding transcription factor activity"/>
    <property type="evidence" value="ECO:0007669"/>
    <property type="project" value="TreeGrafter"/>
</dbReference>
<reference evidence="5 6" key="1">
    <citation type="submission" date="2018-08" db="EMBL/GenBank/DDBJ databases">
        <title>Genomic Encyclopedia of Archaeal and Bacterial Type Strains, Phase II (KMG-II): from individual species to whole genera.</title>
        <authorList>
            <person name="Goeker M."/>
        </authorList>
    </citation>
    <scope>NUCLEOTIDE SEQUENCE [LARGE SCALE GENOMIC DNA]</scope>
    <source>
        <strain evidence="5 6">DSM 5002</strain>
    </source>
</reference>
<dbReference type="AlphaFoldDB" id="A0A397PE67"/>
<dbReference type="EMBL" id="QXDF01000004">
    <property type="protein sequence ID" value="RIA47258.1"/>
    <property type="molecule type" value="Genomic_DNA"/>
</dbReference>
<evidence type="ECO:0000313" key="5">
    <source>
        <dbReference type="EMBL" id="RIA47258.1"/>
    </source>
</evidence>
<evidence type="ECO:0000259" key="4">
    <source>
        <dbReference type="PROSITE" id="PS50932"/>
    </source>
</evidence>
<proteinExistence type="predicted"/>
<dbReference type="SMART" id="SM00354">
    <property type="entry name" value="HTH_LACI"/>
    <property type="match status" value="1"/>
</dbReference>
<dbReference type="PANTHER" id="PTHR30146">
    <property type="entry name" value="LACI-RELATED TRANSCRIPTIONAL REPRESSOR"/>
    <property type="match status" value="1"/>
</dbReference>
<dbReference type="SUPFAM" id="SSF53822">
    <property type="entry name" value="Periplasmic binding protein-like I"/>
    <property type="match status" value="1"/>
</dbReference>
<evidence type="ECO:0000256" key="3">
    <source>
        <dbReference type="ARBA" id="ARBA00023163"/>
    </source>
</evidence>
<dbReference type="PRINTS" id="PR00036">
    <property type="entry name" value="HTHLACI"/>
</dbReference>
<dbReference type="CDD" id="cd06273">
    <property type="entry name" value="PBP1_LacI-like"/>
    <property type="match status" value="1"/>
</dbReference>
<keyword evidence="2" id="KW-0238">DNA-binding</keyword>
<dbReference type="Gene3D" id="1.10.260.40">
    <property type="entry name" value="lambda repressor-like DNA-binding domains"/>
    <property type="match status" value="1"/>
</dbReference>